<dbReference type="FunFam" id="3.40.50.720:FF:000240">
    <property type="entry name" value="SDR family oxidoreductase"/>
    <property type="match status" value="1"/>
</dbReference>
<keyword evidence="4" id="KW-1185">Reference proteome</keyword>
<evidence type="ECO:0000256" key="1">
    <source>
        <dbReference type="ARBA" id="ARBA00006484"/>
    </source>
</evidence>
<dbReference type="RefSeq" id="WP_068710961.1">
    <property type="nucleotide sequence ID" value="NZ_LSZP01000009.1"/>
</dbReference>
<dbReference type="InterPro" id="IPR036291">
    <property type="entry name" value="NAD(P)-bd_dom_sf"/>
</dbReference>
<organism evidence="3 4">
    <name type="scientific">Cephaloticoccus capnophilus</name>
    <dbReference type="NCBI Taxonomy" id="1548208"/>
    <lineage>
        <taxon>Bacteria</taxon>
        <taxon>Pseudomonadati</taxon>
        <taxon>Verrucomicrobiota</taxon>
        <taxon>Opitutia</taxon>
        <taxon>Opitutales</taxon>
        <taxon>Opitutaceae</taxon>
        <taxon>Cephaloticoccus</taxon>
    </lineage>
</organism>
<dbReference type="PANTHER" id="PTHR42760:SF115">
    <property type="entry name" value="3-OXOACYL-[ACYL-CARRIER-PROTEIN] REDUCTASE FABG"/>
    <property type="match status" value="1"/>
</dbReference>
<dbReference type="GO" id="GO:0005975">
    <property type="term" value="P:carbohydrate metabolic process"/>
    <property type="evidence" value="ECO:0007669"/>
    <property type="project" value="UniProtKB-ARBA"/>
</dbReference>
<dbReference type="OrthoDB" id="9803333at2"/>
<reference evidence="3 4" key="1">
    <citation type="submission" date="2016-02" db="EMBL/GenBank/DDBJ databases">
        <authorList>
            <person name="Wen L."/>
            <person name="He K."/>
            <person name="Yang H."/>
        </authorList>
    </citation>
    <scope>NUCLEOTIDE SEQUENCE [LARGE SCALE GENOMIC DNA]</scope>
    <source>
        <strain evidence="3 4">CV41</strain>
    </source>
</reference>
<dbReference type="PRINTS" id="PR00081">
    <property type="entry name" value="GDHRDH"/>
</dbReference>
<dbReference type="PANTHER" id="PTHR42760">
    <property type="entry name" value="SHORT-CHAIN DEHYDROGENASES/REDUCTASES FAMILY MEMBER"/>
    <property type="match status" value="1"/>
</dbReference>
<dbReference type="AlphaFoldDB" id="A0A139SS83"/>
<name>A0A139SS83_9BACT</name>
<evidence type="ECO:0000313" key="3">
    <source>
        <dbReference type="EMBL" id="KXU37374.1"/>
    </source>
</evidence>
<dbReference type="STRING" id="1548208.AXK12_01870"/>
<dbReference type="Pfam" id="PF13561">
    <property type="entry name" value="adh_short_C2"/>
    <property type="match status" value="1"/>
</dbReference>
<proteinExistence type="inferred from homology"/>
<accession>A0A139SS83</accession>
<dbReference type="PROSITE" id="PS00061">
    <property type="entry name" value="ADH_SHORT"/>
    <property type="match status" value="1"/>
</dbReference>
<protein>
    <submittedName>
        <fullName evidence="3">3-oxoacyl-ACP reductase</fullName>
    </submittedName>
</protein>
<dbReference type="Gene3D" id="3.40.50.720">
    <property type="entry name" value="NAD(P)-binding Rossmann-like Domain"/>
    <property type="match status" value="1"/>
</dbReference>
<sequence>MSQSYLEHYNLSGQSALVTGAGRGIGAACAQALAEAGAHVHCVDRNAERVASLVEQLHAAGYRASAHALDVRETDALDRLADTVPALDILVCNAGIAHNAPAQDLSDEDWQQVIDINLTGVFKTCRAFGRRMIEAGRGSIINLGSMSGLIVNRPQFQSHYNASKAAVHQFTKSLAVEWAAYGVRVNAVAPGYIRTAIVDMVASQDPAMLGQWVDGTPIKRLGEPEEIASVVLFLASRASSLLTGSILSADGGYTAV</sequence>
<comment type="caution">
    <text evidence="3">The sequence shown here is derived from an EMBL/GenBank/DDBJ whole genome shotgun (WGS) entry which is preliminary data.</text>
</comment>
<dbReference type="Proteomes" id="UP000071392">
    <property type="component" value="Unassembled WGS sequence"/>
</dbReference>
<dbReference type="SUPFAM" id="SSF51735">
    <property type="entry name" value="NAD(P)-binding Rossmann-fold domains"/>
    <property type="match status" value="1"/>
</dbReference>
<dbReference type="GO" id="GO:0016616">
    <property type="term" value="F:oxidoreductase activity, acting on the CH-OH group of donors, NAD or NADP as acceptor"/>
    <property type="evidence" value="ECO:0007669"/>
    <property type="project" value="TreeGrafter"/>
</dbReference>
<evidence type="ECO:0000313" key="4">
    <source>
        <dbReference type="Proteomes" id="UP000071392"/>
    </source>
</evidence>
<dbReference type="InterPro" id="IPR002347">
    <property type="entry name" value="SDR_fam"/>
</dbReference>
<dbReference type="PRINTS" id="PR00080">
    <property type="entry name" value="SDRFAMILY"/>
</dbReference>
<evidence type="ECO:0000256" key="2">
    <source>
        <dbReference type="ARBA" id="ARBA00023002"/>
    </source>
</evidence>
<dbReference type="InterPro" id="IPR020904">
    <property type="entry name" value="Sc_DH/Rdtase_CS"/>
</dbReference>
<comment type="similarity">
    <text evidence="1">Belongs to the short-chain dehydrogenases/reductases (SDR) family.</text>
</comment>
<keyword evidence="2" id="KW-0560">Oxidoreductase</keyword>
<gene>
    <name evidence="3" type="ORF">AXK12_01870</name>
</gene>
<dbReference type="EMBL" id="LSZP01000009">
    <property type="protein sequence ID" value="KXU37374.1"/>
    <property type="molecule type" value="Genomic_DNA"/>
</dbReference>